<gene>
    <name evidence="1" type="ORF">OsI_33818</name>
</gene>
<evidence type="ECO:0000313" key="1">
    <source>
        <dbReference type="EMBL" id="EEC67062.1"/>
    </source>
</evidence>
<dbReference type="PROSITE" id="PS51257">
    <property type="entry name" value="PROKAR_LIPOPROTEIN"/>
    <property type="match status" value="1"/>
</dbReference>
<protein>
    <submittedName>
        <fullName evidence="1">Uncharacterized protein</fullName>
    </submittedName>
</protein>
<organism evidence="1 2">
    <name type="scientific">Oryza sativa subsp. indica</name>
    <name type="common">Rice</name>
    <dbReference type="NCBI Taxonomy" id="39946"/>
    <lineage>
        <taxon>Eukaryota</taxon>
        <taxon>Viridiplantae</taxon>
        <taxon>Streptophyta</taxon>
        <taxon>Embryophyta</taxon>
        <taxon>Tracheophyta</taxon>
        <taxon>Spermatophyta</taxon>
        <taxon>Magnoliopsida</taxon>
        <taxon>Liliopsida</taxon>
        <taxon>Poales</taxon>
        <taxon>Poaceae</taxon>
        <taxon>BOP clade</taxon>
        <taxon>Oryzoideae</taxon>
        <taxon>Oryzeae</taxon>
        <taxon>Oryzinae</taxon>
        <taxon>Oryza</taxon>
        <taxon>Oryza sativa</taxon>
    </lineage>
</organism>
<dbReference type="HOGENOM" id="CLU_2999839_0_0_1"/>
<keyword evidence="2" id="KW-1185">Reference proteome</keyword>
<accession>B8BH60</accession>
<dbReference type="EMBL" id="CM000135">
    <property type="protein sequence ID" value="EEC67062.1"/>
    <property type="molecule type" value="Genomic_DNA"/>
</dbReference>
<sequence>MAAARRAKVAAALGVVVWWWWWWAVAVVGCGAQPVVVGSYGQPRLWLKPYDWSYLRG</sequence>
<dbReference type="Proteomes" id="UP000007015">
    <property type="component" value="Chromosome 10"/>
</dbReference>
<dbReference type="AlphaFoldDB" id="B8BH60"/>
<evidence type="ECO:0000313" key="2">
    <source>
        <dbReference type="Proteomes" id="UP000007015"/>
    </source>
</evidence>
<reference evidence="1 2" key="1">
    <citation type="journal article" date="2005" name="PLoS Biol.">
        <title>The genomes of Oryza sativa: a history of duplications.</title>
        <authorList>
            <person name="Yu J."/>
            <person name="Wang J."/>
            <person name="Lin W."/>
            <person name="Li S."/>
            <person name="Li H."/>
            <person name="Zhou J."/>
            <person name="Ni P."/>
            <person name="Dong W."/>
            <person name="Hu S."/>
            <person name="Zeng C."/>
            <person name="Zhang J."/>
            <person name="Zhang Y."/>
            <person name="Li R."/>
            <person name="Xu Z."/>
            <person name="Li S."/>
            <person name="Li X."/>
            <person name="Zheng H."/>
            <person name="Cong L."/>
            <person name="Lin L."/>
            <person name="Yin J."/>
            <person name="Geng J."/>
            <person name="Li G."/>
            <person name="Shi J."/>
            <person name="Liu J."/>
            <person name="Lv H."/>
            <person name="Li J."/>
            <person name="Wang J."/>
            <person name="Deng Y."/>
            <person name="Ran L."/>
            <person name="Shi X."/>
            <person name="Wang X."/>
            <person name="Wu Q."/>
            <person name="Li C."/>
            <person name="Ren X."/>
            <person name="Wang J."/>
            <person name="Wang X."/>
            <person name="Li D."/>
            <person name="Liu D."/>
            <person name="Zhang X."/>
            <person name="Ji Z."/>
            <person name="Zhao W."/>
            <person name="Sun Y."/>
            <person name="Zhang Z."/>
            <person name="Bao J."/>
            <person name="Han Y."/>
            <person name="Dong L."/>
            <person name="Ji J."/>
            <person name="Chen P."/>
            <person name="Wu S."/>
            <person name="Liu J."/>
            <person name="Xiao Y."/>
            <person name="Bu D."/>
            <person name="Tan J."/>
            <person name="Yang L."/>
            <person name="Ye C."/>
            <person name="Zhang J."/>
            <person name="Xu J."/>
            <person name="Zhou Y."/>
            <person name="Yu Y."/>
            <person name="Zhang B."/>
            <person name="Zhuang S."/>
            <person name="Wei H."/>
            <person name="Liu B."/>
            <person name="Lei M."/>
            <person name="Yu H."/>
            <person name="Li Y."/>
            <person name="Xu H."/>
            <person name="Wei S."/>
            <person name="He X."/>
            <person name="Fang L."/>
            <person name="Zhang Z."/>
            <person name="Zhang Y."/>
            <person name="Huang X."/>
            <person name="Su Z."/>
            <person name="Tong W."/>
            <person name="Li J."/>
            <person name="Tong Z."/>
            <person name="Li S."/>
            <person name="Ye J."/>
            <person name="Wang L."/>
            <person name="Fang L."/>
            <person name="Lei T."/>
            <person name="Chen C."/>
            <person name="Chen H."/>
            <person name="Xu Z."/>
            <person name="Li H."/>
            <person name="Huang H."/>
            <person name="Zhang F."/>
            <person name="Xu H."/>
            <person name="Li N."/>
            <person name="Zhao C."/>
            <person name="Li S."/>
            <person name="Dong L."/>
            <person name="Huang Y."/>
            <person name="Li L."/>
            <person name="Xi Y."/>
            <person name="Qi Q."/>
            <person name="Li W."/>
            <person name="Zhang B."/>
            <person name="Hu W."/>
            <person name="Zhang Y."/>
            <person name="Tian X."/>
            <person name="Jiao Y."/>
            <person name="Liang X."/>
            <person name="Jin J."/>
            <person name="Gao L."/>
            <person name="Zheng W."/>
            <person name="Hao B."/>
            <person name="Liu S."/>
            <person name="Wang W."/>
            <person name="Yuan L."/>
            <person name="Cao M."/>
            <person name="McDermott J."/>
            <person name="Samudrala R."/>
            <person name="Wang J."/>
            <person name="Wong G.K."/>
            <person name="Yang H."/>
        </authorList>
    </citation>
    <scope>NUCLEOTIDE SEQUENCE [LARGE SCALE GENOMIC DNA]</scope>
    <source>
        <strain evidence="2">cv. 93-11</strain>
    </source>
</reference>
<name>B8BH60_ORYSI</name>
<dbReference type="Gramene" id="BGIOSGA033047-TA">
    <property type="protein sequence ID" value="BGIOSGA033047-PA"/>
    <property type="gene ID" value="BGIOSGA033047"/>
</dbReference>
<proteinExistence type="predicted"/>